<evidence type="ECO:0000256" key="5">
    <source>
        <dbReference type="ARBA" id="ARBA00023242"/>
    </source>
</evidence>
<dbReference type="PANTHER" id="PTHR14315:SF17">
    <property type="entry name" value="MIP21584P"/>
    <property type="match status" value="1"/>
</dbReference>
<reference evidence="7 8" key="1">
    <citation type="submission" date="2024-03" db="EMBL/GenBank/DDBJ databases">
        <title>Adaptation during the transition from Ophiocordyceps entomopathogen to insect associate is accompanied by gene loss and intensified selection.</title>
        <authorList>
            <person name="Ward C.M."/>
            <person name="Onetto C.A."/>
            <person name="Borneman A.R."/>
        </authorList>
    </citation>
    <scope>NUCLEOTIDE SEQUENCE [LARGE SCALE GENOMIC DNA]</scope>
    <source>
        <strain evidence="7">AWRI1</strain>
        <tissue evidence="7">Single Adult Female</tissue>
    </source>
</reference>
<organism evidence="7 8">
    <name type="scientific">Parthenolecanium corni</name>
    <dbReference type="NCBI Taxonomy" id="536013"/>
    <lineage>
        <taxon>Eukaryota</taxon>
        <taxon>Metazoa</taxon>
        <taxon>Ecdysozoa</taxon>
        <taxon>Arthropoda</taxon>
        <taxon>Hexapoda</taxon>
        <taxon>Insecta</taxon>
        <taxon>Pterygota</taxon>
        <taxon>Neoptera</taxon>
        <taxon>Paraneoptera</taxon>
        <taxon>Hemiptera</taxon>
        <taxon>Sternorrhyncha</taxon>
        <taxon>Coccoidea</taxon>
        <taxon>Coccidae</taxon>
        <taxon>Parthenolecanium</taxon>
    </lineage>
</organism>
<evidence type="ECO:0000313" key="8">
    <source>
        <dbReference type="Proteomes" id="UP001367676"/>
    </source>
</evidence>
<dbReference type="GO" id="GO:0046890">
    <property type="term" value="P:regulation of lipid biosynthetic process"/>
    <property type="evidence" value="ECO:0007669"/>
    <property type="project" value="TreeGrafter"/>
</dbReference>
<evidence type="ECO:0000256" key="1">
    <source>
        <dbReference type="ARBA" id="ARBA00004123"/>
    </source>
</evidence>
<dbReference type="PANTHER" id="PTHR14315">
    <property type="entry name" value="SPOT14 FAMILY MEMBER"/>
    <property type="match status" value="1"/>
</dbReference>
<comment type="subcellular location">
    <subcellularLocation>
        <location evidence="2">Cytoplasm</location>
    </subcellularLocation>
    <subcellularLocation>
        <location evidence="1">Nucleus</location>
    </subcellularLocation>
</comment>
<feature type="compositionally biased region" description="Low complexity" evidence="6">
    <location>
        <begin position="123"/>
        <end position="141"/>
    </location>
</feature>
<comment type="caution">
    <text evidence="7">The sequence shown here is derived from an EMBL/GenBank/DDBJ whole genome shotgun (WGS) entry which is preliminary data.</text>
</comment>
<keyword evidence="8" id="KW-1185">Reference proteome</keyword>
<keyword evidence="5" id="KW-0539">Nucleus</keyword>
<evidence type="ECO:0000256" key="6">
    <source>
        <dbReference type="SAM" id="MobiDB-lite"/>
    </source>
</evidence>
<evidence type="ECO:0000256" key="4">
    <source>
        <dbReference type="ARBA" id="ARBA00022490"/>
    </source>
</evidence>
<sequence length="209" mass="22208">MENFVDAVHEMDDTILVPSRLMDLKVDTTKPEFAAGRSSSSLVALLSTLPDLFTLYTMVRALKNQLQWGGREPTGFGCGAAAAATTTDDNSSSAAGQLAAHFASSVFLGAPMLAAKGHARRPSTASMSSTNSSTTSSVISEPDSEASSIENDSGIDAELEACTKSISAVELIEQNFQRHLRGLGDTLNQLTEAARYVTKRYQKDVLGIE</sequence>
<feature type="region of interest" description="Disordered" evidence="6">
    <location>
        <begin position="118"/>
        <end position="152"/>
    </location>
</feature>
<evidence type="ECO:0000256" key="2">
    <source>
        <dbReference type="ARBA" id="ARBA00004496"/>
    </source>
</evidence>
<name>A0AAN9TTZ1_9HEMI</name>
<evidence type="ECO:0000256" key="3">
    <source>
        <dbReference type="ARBA" id="ARBA00009488"/>
    </source>
</evidence>
<dbReference type="Pfam" id="PF07084">
    <property type="entry name" value="Spot_14"/>
    <property type="match status" value="2"/>
</dbReference>
<evidence type="ECO:0000313" key="7">
    <source>
        <dbReference type="EMBL" id="KAK7603672.1"/>
    </source>
</evidence>
<dbReference type="AlphaFoldDB" id="A0AAN9TTZ1"/>
<dbReference type="GO" id="GO:0005829">
    <property type="term" value="C:cytosol"/>
    <property type="evidence" value="ECO:0007669"/>
    <property type="project" value="TreeGrafter"/>
</dbReference>
<accession>A0AAN9TTZ1</accession>
<keyword evidence="4" id="KW-0963">Cytoplasm</keyword>
<dbReference type="InterPro" id="IPR053719">
    <property type="entry name" value="Lipogen_MT_Stabilize_sf"/>
</dbReference>
<dbReference type="Gene3D" id="6.10.140.1610">
    <property type="match status" value="1"/>
</dbReference>
<dbReference type="InterPro" id="IPR009786">
    <property type="entry name" value="Spot_14"/>
</dbReference>
<dbReference type="EMBL" id="JBBCAQ010000006">
    <property type="protein sequence ID" value="KAK7603672.1"/>
    <property type="molecule type" value="Genomic_DNA"/>
</dbReference>
<proteinExistence type="inferred from homology"/>
<dbReference type="GO" id="GO:0005634">
    <property type="term" value="C:nucleus"/>
    <property type="evidence" value="ECO:0007669"/>
    <property type="project" value="UniProtKB-SubCell"/>
</dbReference>
<protein>
    <submittedName>
        <fullName evidence="7">Uncharacterized protein</fullName>
    </submittedName>
</protein>
<comment type="similarity">
    <text evidence="3">Belongs to the SPOT14 family.</text>
</comment>
<gene>
    <name evidence="7" type="ORF">V9T40_003671</name>
</gene>
<dbReference type="Proteomes" id="UP001367676">
    <property type="component" value="Unassembled WGS sequence"/>
</dbReference>